<feature type="non-terminal residue" evidence="1">
    <location>
        <position position="77"/>
    </location>
</feature>
<name>A0A9P7JSA0_9AGAM</name>
<dbReference type="RefSeq" id="XP_041290608.1">
    <property type="nucleotide sequence ID" value="XM_041430475.1"/>
</dbReference>
<gene>
    <name evidence="1" type="ORF">F5147DRAFT_554764</name>
</gene>
<protein>
    <submittedName>
        <fullName evidence="1">Uncharacterized protein</fullName>
    </submittedName>
</protein>
<dbReference type="GeneID" id="64692734"/>
<dbReference type="EMBL" id="JABBWM010000043">
    <property type="protein sequence ID" value="KAG2103711.1"/>
    <property type="molecule type" value="Genomic_DNA"/>
</dbReference>
<dbReference type="OrthoDB" id="3238562at2759"/>
<comment type="caution">
    <text evidence="1">The sequence shown here is derived from an EMBL/GenBank/DDBJ whole genome shotgun (WGS) entry which is preliminary data.</text>
</comment>
<feature type="non-terminal residue" evidence="1">
    <location>
        <position position="1"/>
    </location>
</feature>
<keyword evidence="2" id="KW-1185">Reference proteome</keyword>
<evidence type="ECO:0000313" key="1">
    <source>
        <dbReference type="EMBL" id="KAG2103711.1"/>
    </source>
</evidence>
<reference evidence="1" key="1">
    <citation type="journal article" date="2020" name="New Phytol.">
        <title>Comparative genomics reveals dynamic genome evolution in host specialist ectomycorrhizal fungi.</title>
        <authorList>
            <person name="Lofgren L.A."/>
            <person name="Nguyen N.H."/>
            <person name="Vilgalys R."/>
            <person name="Ruytinx J."/>
            <person name="Liao H.L."/>
            <person name="Branco S."/>
            <person name="Kuo A."/>
            <person name="LaButti K."/>
            <person name="Lipzen A."/>
            <person name="Andreopoulos W."/>
            <person name="Pangilinan J."/>
            <person name="Riley R."/>
            <person name="Hundley H."/>
            <person name="Na H."/>
            <person name="Barry K."/>
            <person name="Grigoriev I.V."/>
            <person name="Stajich J.E."/>
            <person name="Kennedy P.G."/>
        </authorList>
    </citation>
    <scope>NUCLEOTIDE SEQUENCE</scope>
    <source>
        <strain evidence="1">FC423</strain>
    </source>
</reference>
<organism evidence="1 2">
    <name type="scientific">Suillus discolor</name>
    <dbReference type="NCBI Taxonomy" id="1912936"/>
    <lineage>
        <taxon>Eukaryota</taxon>
        <taxon>Fungi</taxon>
        <taxon>Dikarya</taxon>
        <taxon>Basidiomycota</taxon>
        <taxon>Agaricomycotina</taxon>
        <taxon>Agaricomycetes</taxon>
        <taxon>Agaricomycetidae</taxon>
        <taxon>Boletales</taxon>
        <taxon>Suillineae</taxon>
        <taxon>Suillaceae</taxon>
        <taxon>Suillus</taxon>
    </lineage>
</organism>
<proteinExistence type="predicted"/>
<evidence type="ECO:0000313" key="2">
    <source>
        <dbReference type="Proteomes" id="UP000823399"/>
    </source>
</evidence>
<dbReference type="Proteomes" id="UP000823399">
    <property type="component" value="Unassembled WGS sequence"/>
</dbReference>
<sequence length="77" mass="8461">SDGRNAVVSNLLDSFDCYNISNGRHLANLSTPIIYNVPLPSLFIEEDQSILCGSSCGYVLLYSGNMKNILQILRHDG</sequence>
<dbReference type="AlphaFoldDB" id="A0A9P7JSA0"/>
<accession>A0A9P7JSA0</accession>